<keyword evidence="2" id="KW-1185">Reference proteome</keyword>
<gene>
    <name evidence="1" type="ORF">SAMN05421512_101162</name>
</gene>
<reference evidence="1 2" key="1">
    <citation type="submission" date="2017-08" db="EMBL/GenBank/DDBJ databases">
        <authorList>
            <person name="de Groot N.N."/>
        </authorList>
    </citation>
    <scope>NUCLEOTIDE SEQUENCE [LARGE SCALE GENOMIC DNA]</scope>
    <source>
        <strain evidence="1 2">USBA 352</strain>
    </source>
</reference>
<dbReference type="InterPro" id="IPR036291">
    <property type="entry name" value="NAD(P)-bd_dom_sf"/>
</dbReference>
<name>A0A285R5V1_9HYPH</name>
<proteinExistence type="predicted"/>
<dbReference type="GO" id="GO:0005737">
    <property type="term" value="C:cytoplasm"/>
    <property type="evidence" value="ECO:0007669"/>
    <property type="project" value="TreeGrafter"/>
</dbReference>
<dbReference type="Proteomes" id="UP000219331">
    <property type="component" value="Unassembled WGS sequence"/>
</dbReference>
<dbReference type="PANTHER" id="PTHR43544">
    <property type="entry name" value="SHORT-CHAIN DEHYDROGENASE/REDUCTASE"/>
    <property type="match status" value="1"/>
</dbReference>
<dbReference type="EMBL" id="OBML01000001">
    <property type="protein sequence ID" value="SOB89254.1"/>
    <property type="molecule type" value="Genomic_DNA"/>
</dbReference>
<dbReference type="OrthoDB" id="9785826at2"/>
<dbReference type="Pfam" id="PF00106">
    <property type="entry name" value="adh_short"/>
    <property type="match status" value="1"/>
</dbReference>
<dbReference type="PRINTS" id="PR00081">
    <property type="entry name" value="GDHRDH"/>
</dbReference>
<dbReference type="InterPro" id="IPR002347">
    <property type="entry name" value="SDR_fam"/>
</dbReference>
<accession>A0A285R5V1</accession>
<dbReference type="AlphaFoldDB" id="A0A285R5V1"/>
<dbReference type="GO" id="GO:0016491">
    <property type="term" value="F:oxidoreductase activity"/>
    <property type="evidence" value="ECO:0007669"/>
    <property type="project" value="TreeGrafter"/>
</dbReference>
<evidence type="ECO:0000313" key="1">
    <source>
        <dbReference type="EMBL" id="SOB89254.1"/>
    </source>
</evidence>
<sequence>MTSELTSFPHGGIAVVAGASGGIGSALMRLIEASGRFDAVEGLARSRSPAFDLEDEESIAAAAARIGAMGPLRLFVDATGLLSDARMQPEKALRQIDPAAMERSFRVNAIGPALMIKHFAPLFPREGKSVFATLSAKVGSIGDNRLGGWISYRASKAALNQIVRTASIELARRQPDLVLLALHPGTVDTGLSRPFARTGLTVRTPDEAAHRLLAVIDAAGREKSGAFLSHDGERLPW</sequence>
<dbReference type="InterPro" id="IPR051468">
    <property type="entry name" value="Fungal_SecMetab_SDRs"/>
</dbReference>
<dbReference type="PANTHER" id="PTHR43544:SF12">
    <property type="entry name" value="NAD(P)-BINDING ROSSMANN-FOLD SUPERFAMILY PROTEIN"/>
    <property type="match status" value="1"/>
</dbReference>
<protein>
    <submittedName>
        <fullName evidence="1">NAD(P)-dependent dehydrogenase, short-chain alcohol dehydrogenase family</fullName>
    </submittedName>
</protein>
<dbReference type="STRING" id="538381.GCA_001696535_01244"/>
<dbReference type="RefSeq" id="WP_097173608.1">
    <property type="nucleotide sequence ID" value="NZ_OBML01000001.1"/>
</dbReference>
<evidence type="ECO:0000313" key="2">
    <source>
        <dbReference type="Proteomes" id="UP000219331"/>
    </source>
</evidence>
<organism evidence="1 2">
    <name type="scientific">Stappia indica</name>
    <dbReference type="NCBI Taxonomy" id="538381"/>
    <lineage>
        <taxon>Bacteria</taxon>
        <taxon>Pseudomonadati</taxon>
        <taxon>Pseudomonadota</taxon>
        <taxon>Alphaproteobacteria</taxon>
        <taxon>Hyphomicrobiales</taxon>
        <taxon>Stappiaceae</taxon>
        <taxon>Stappia</taxon>
    </lineage>
</organism>
<dbReference type="Gene3D" id="3.40.50.720">
    <property type="entry name" value="NAD(P)-binding Rossmann-like Domain"/>
    <property type="match status" value="1"/>
</dbReference>
<dbReference type="SUPFAM" id="SSF51735">
    <property type="entry name" value="NAD(P)-binding Rossmann-fold domains"/>
    <property type="match status" value="1"/>
</dbReference>